<dbReference type="PANTHER" id="PTHR42839">
    <property type="entry name" value="ISOCHORISMATE SYNTHASE ENTC"/>
    <property type="match status" value="1"/>
</dbReference>
<keyword evidence="4 7" id="KW-0413">Isomerase</keyword>
<evidence type="ECO:0000256" key="3">
    <source>
        <dbReference type="ARBA" id="ARBA00012824"/>
    </source>
</evidence>
<protein>
    <recommendedName>
        <fullName evidence="3">isochorismate synthase</fullName>
        <ecNumber evidence="3">5.4.4.2</ecNumber>
    </recommendedName>
    <alternativeName>
        <fullName evidence="5">Isochorismate mutase</fullName>
    </alternativeName>
</protein>
<dbReference type="GO" id="GO:0008909">
    <property type="term" value="F:isochorismate synthase activity"/>
    <property type="evidence" value="ECO:0007669"/>
    <property type="project" value="UniProtKB-EC"/>
</dbReference>
<proteinExistence type="inferred from homology"/>
<evidence type="ECO:0000313" key="7">
    <source>
        <dbReference type="EMBL" id="MFD2600866.1"/>
    </source>
</evidence>
<dbReference type="SUPFAM" id="SSF56322">
    <property type="entry name" value="ADC synthase"/>
    <property type="match status" value="1"/>
</dbReference>
<dbReference type="InterPro" id="IPR015890">
    <property type="entry name" value="Chorismate_C"/>
</dbReference>
<dbReference type="EMBL" id="JBHUMD010000004">
    <property type="protein sequence ID" value="MFD2600866.1"/>
    <property type="molecule type" value="Genomic_DNA"/>
</dbReference>
<dbReference type="InterPro" id="IPR005801">
    <property type="entry name" value="ADC_synthase"/>
</dbReference>
<evidence type="ECO:0000256" key="4">
    <source>
        <dbReference type="ARBA" id="ARBA00023235"/>
    </source>
</evidence>
<dbReference type="PANTHER" id="PTHR42839:SF2">
    <property type="entry name" value="ISOCHORISMATE SYNTHASE ENTC"/>
    <property type="match status" value="1"/>
</dbReference>
<dbReference type="Proteomes" id="UP001597480">
    <property type="component" value="Unassembled WGS sequence"/>
</dbReference>
<evidence type="ECO:0000313" key="8">
    <source>
        <dbReference type="Proteomes" id="UP001597480"/>
    </source>
</evidence>
<gene>
    <name evidence="7" type="ORF">ACFSR3_02250</name>
</gene>
<reference evidence="8" key="1">
    <citation type="journal article" date="2019" name="Int. J. Syst. Evol. Microbiol.">
        <title>The Global Catalogue of Microorganisms (GCM) 10K type strain sequencing project: providing services to taxonomists for standard genome sequencing and annotation.</title>
        <authorList>
            <consortium name="The Broad Institute Genomics Platform"/>
            <consortium name="The Broad Institute Genome Sequencing Center for Infectious Disease"/>
            <person name="Wu L."/>
            <person name="Ma J."/>
        </authorList>
    </citation>
    <scope>NUCLEOTIDE SEQUENCE [LARGE SCALE GENOMIC DNA]</scope>
    <source>
        <strain evidence="8">KCTC 42107</strain>
    </source>
</reference>
<dbReference type="EC" id="5.4.4.2" evidence="3"/>
<name>A0ABW5NQA1_9FLAO</name>
<dbReference type="Pfam" id="PF00425">
    <property type="entry name" value="Chorismate_bind"/>
    <property type="match status" value="1"/>
</dbReference>
<organism evidence="7 8">
    <name type="scientific">Flavobacterium suzhouense</name>
    <dbReference type="NCBI Taxonomy" id="1529638"/>
    <lineage>
        <taxon>Bacteria</taxon>
        <taxon>Pseudomonadati</taxon>
        <taxon>Bacteroidota</taxon>
        <taxon>Flavobacteriia</taxon>
        <taxon>Flavobacteriales</taxon>
        <taxon>Flavobacteriaceae</taxon>
        <taxon>Flavobacterium</taxon>
    </lineage>
</organism>
<evidence type="ECO:0000256" key="2">
    <source>
        <dbReference type="ARBA" id="ARBA00005297"/>
    </source>
</evidence>
<feature type="domain" description="Chorismate-utilising enzyme C-terminal" evidence="6">
    <location>
        <begin position="95"/>
        <end position="343"/>
    </location>
</feature>
<dbReference type="RefSeq" id="WP_379819539.1">
    <property type="nucleotide sequence ID" value="NZ_JBHUMD010000004.1"/>
</dbReference>
<keyword evidence="8" id="KW-1185">Reference proteome</keyword>
<evidence type="ECO:0000256" key="1">
    <source>
        <dbReference type="ARBA" id="ARBA00000799"/>
    </source>
</evidence>
<dbReference type="Gene3D" id="3.60.120.10">
    <property type="entry name" value="Anthranilate synthase"/>
    <property type="match status" value="1"/>
</dbReference>
<sequence length="351" mass="39302">MTDLFQKIKSQLELGYPFAVFCKPGSNSVTGIFQNNTNAHFLTDYSQKGFVFAPFDGDKICFVPEAESDMLSVELKTEGFVLCEIQQPEIDTNAKAAFEALVSKSVDAIKSGSFEKLVLSRTETIGMTDNIITVYSKLLAAYPMGYRYCFFHPESGLWMGATPEQLLKVENRTLHTVALAGTQLYKEGEQAVWENKEKEEQQFVTGYIMESVQPYTSDIRKTEPYTFRAGNIVHIKTDITAEVKDADSLLGIISALHPTPAVCGLPKQEAKAFLLENEGYDRQYYSGYLGELNIDIDSGQHKTDLFVNLRSMKVVGDTAHLFVGCGITKDSDPEKEFMETVNKSMTMRRII</sequence>
<dbReference type="NCBIfam" id="TIGR00543">
    <property type="entry name" value="isochor_syn"/>
    <property type="match status" value="1"/>
</dbReference>
<comment type="similarity">
    <text evidence="2">Belongs to the isochorismate synthase family.</text>
</comment>
<accession>A0ABW5NQA1</accession>
<evidence type="ECO:0000256" key="5">
    <source>
        <dbReference type="ARBA" id="ARBA00041564"/>
    </source>
</evidence>
<evidence type="ECO:0000259" key="6">
    <source>
        <dbReference type="Pfam" id="PF00425"/>
    </source>
</evidence>
<dbReference type="InterPro" id="IPR004561">
    <property type="entry name" value="IsoChor_synthase"/>
</dbReference>
<comment type="catalytic activity">
    <reaction evidence="1">
        <text>chorismate = isochorismate</text>
        <dbReference type="Rhea" id="RHEA:18985"/>
        <dbReference type="ChEBI" id="CHEBI:29748"/>
        <dbReference type="ChEBI" id="CHEBI:29780"/>
        <dbReference type="EC" id="5.4.4.2"/>
    </reaction>
</comment>
<comment type="caution">
    <text evidence="7">The sequence shown here is derived from an EMBL/GenBank/DDBJ whole genome shotgun (WGS) entry which is preliminary data.</text>
</comment>